<protein>
    <recommendedName>
        <fullName evidence="1">UPF0262 protein PbB2_01968</fullName>
    </recommendedName>
</protein>
<dbReference type="Proteomes" id="UP000245086">
    <property type="component" value="Unassembled WGS sequence"/>
</dbReference>
<dbReference type="PIRSF" id="PIRSF032146">
    <property type="entry name" value="UCP032146"/>
    <property type="match status" value="1"/>
</dbReference>
<dbReference type="InterPro" id="IPR008321">
    <property type="entry name" value="UCP032146"/>
</dbReference>
<accession>A0A2P2EB51</accession>
<sequence>MSNRRIADVRLDEESLAAQTADGEHERRVAIFDLLEANHFDVIDGPDGPYSLVLSVVDQKLVFDVKLLDGSDVRVFILSLSPFKRVIKDYFMICESYHQAIRQATPTQIEAIDMGRRGLHNEGSRLLETRLEGKVGLDFDTARRLFTLICALHVRL</sequence>
<evidence type="ECO:0000256" key="1">
    <source>
        <dbReference type="HAMAP-Rule" id="MF_00678"/>
    </source>
</evidence>
<reference evidence="2" key="1">
    <citation type="journal article" date="2018" name="Genome Announc.">
        <title>Draft Genome Sequence of "Candidatus Phycosocius bacilliformis," an Alphaproteobacterial Ectosymbiont of the Hydrocarbon-Producing Green Alga Botryococcus braunii.</title>
        <authorList>
            <person name="Tanabe Y."/>
            <person name="Yamaguchi H."/>
            <person name="Watanabe M.M."/>
        </authorList>
    </citation>
    <scope>NUCLEOTIDE SEQUENCE [LARGE SCALE GENOMIC DNA]</scope>
    <source>
        <strain evidence="2">BOTRYCO-2</strain>
    </source>
</reference>
<evidence type="ECO:0000313" key="3">
    <source>
        <dbReference type="Proteomes" id="UP000245086"/>
    </source>
</evidence>
<dbReference type="Pfam" id="PF06793">
    <property type="entry name" value="UPF0262"/>
    <property type="match status" value="1"/>
</dbReference>
<name>A0A2P2EB51_9PROT</name>
<keyword evidence="3" id="KW-1185">Reference proteome</keyword>
<evidence type="ECO:0000313" key="2">
    <source>
        <dbReference type="EMBL" id="GBF58295.1"/>
    </source>
</evidence>
<dbReference type="HAMAP" id="MF_00678">
    <property type="entry name" value="UPF0262"/>
    <property type="match status" value="1"/>
</dbReference>
<dbReference type="AlphaFoldDB" id="A0A2P2EB51"/>
<comment type="similarity">
    <text evidence="1">Belongs to the UPF0262 family.</text>
</comment>
<gene>
    <name evidence="2" type="ORF">PbB2_01968</name>
</gene>
<dbReference type="EMBL" id="BFBR01000005">
    <property type="protein sequence ID" value="GBF58295.1"/>
    <property type="molecule type" value="Genomic_DNA"/>
</dbReference>
<comment type="caution">
    <text evidence="2">The sequence shown here is derived from an EMBL/GenBank/DDBJ whole genome shotgun (WGS) entry which is preliminary data.</text>
</comment>
<dbReference type="RefSeq" id="WP_108985143.1">
    <property type="nucleotide sequence ID" value="NZ_BFBR01000005.1"/>
</dbReference>
<proteinExistence type="inferred from homology"/>
<dbReference type="OrthoDB" id="9798434at2"/>
<organism evidence="2 3">
    <name type="scientific">Candidatus Phycosocius bacilliformis</name>
    <dbReference type="NCBI Taxonomy" id="1445552"/>
    <lineage>
        <taxon>Bacteria</taxon>
        <taxon>Pseudomonadati</taxon>
        <taxon>Pseudomonadota</taxon>
        <taxon>Alphaproteobacteria</taxon>
        <taxon>Caulobacterales</taxon>
        <taxon>Caulobacterales incertae sedis</taxon>
        <taxon>Candidatus Phycosocius</taxon>
    </lineage>
</organism>
<dbReference type="NCBIfam" id="NF002769">
    <property type="entry name" value="PRK02853.1"/>
    <property type="match status" value="1"/>
</dbReference>